<dbReference type="AlphaFoldDB" id="A0A4Y7R9C1"/>
<reference evidence="1 2" key="1">
    <citation type="journal article" date="2018" name="Environ. Microbiol.">
        <title>Novel energy conservation strategies and behaviour of Pelotomaculum schinkii driving syntrophic propionate catabolism.</title>
        <authorList>
            <person name="Hidalgo-Ahumada C.A.P."/>
            <person name="Nobu M.K."/>
            <person name="Narihiro T."/>
            <person name="Tamaki H."/>
            <person name="Liu W.T."/>
            <person name="Kamagata Y."/>
            <person name="Stams A.J.M."/>
            <person name="Imachi H."/>
            <person name="Sousa D.Z."/>
        </authorList>
    </citation>
    <scope>NUCLEOTIDE SEQUENCE [LARGE SCALE GENOMIC DNA]</scope>
    <source>
        <strain evidence="1 2">HH</strain>
    </source>
</reference>
<comment type="caution">
    <text evidence="1">The sequence shown here is derived from an EMBL/GenBank/DDBJ whole genome shotgun (WGS) entry which is preliminary data.</text>
</comment>
<accession>A0A4Y7R9C1</accession>
<dbReference type="EMBL" id="QFGA01000002">
    <property type="protein sequence ID" value="TEB05283.1"/>
    <property type="molecule type" value="Genomic_DNA"/>
</dbReference>
<gene>
    <name evidence="1" type="ORF">Psch_02324</name>
</gene>
<dbReference type="RefSeq" id="WP_190240385.1">
    <property type="nucleotide sequence ID" value="NZ_QFGA01000002.1"/>
</dbReference>
<dbReference type="SUPFAM" id="SSF53756">
    <property type="entry name" value="UDP-Glycosyltransferase/glycogen phosphorylase"/>
    <property type="match status" value="1"/>
</dbReference>
<proteinExistence type="predicted"/>
<evidence type="ECO:0008006" key="3">
    <source>
        <dbReference type="Google" id="ProtNLM"/>
    </source>
</evidence>
<organism evidence="1 2">
    <name type="scientific">Pelotomaculum schinkii</name>
    <dbReference type="NCBI Taxonomy" id="78350"/>
    <lineage>
        <taxon>Bacteria</taxon>
        <taxon>Bacillati</taxon>
        <taxon>Bacillota</taxon>
        <taxon>Clostridia</taxon>
        <taxon>Eubacteriales</taxon>
        <taxon>Desulfotomaculaceae</taxon>
        <taxon>Pelotomaculum</taxon>
    </lineage>
</organism>
<keyword evidence="2" id="KW-1185">Reference proteome</keyword>
<protein>
    <recommendedName>
        <fullName evidence="3">Glycosyl transferases group 1</fullName>
    </recommendedName>
</protein>
<dbReference type="Proteomes" id="UP000298324">
    <property type="component" value="Unassembled WGS sequence"/>
</dbReference>
<sequence>MKFCLLSTDPYHPEHGKDYTAEQNNMNLWATIMGGTVYNGPLFDQGRYGLGYDYFNKFDLVMVALRQETIEVGIKVKKRSKVKVVVFLDSEVDYFTTYTTRDLQVKMVELLNIADAVAVLHDESIPFFKALTNKPVDVVGAPYPIKRVREMCPPAQKRKEIVLGSSIRSILTHNRNALVNLAALSGTGLPGVVNIWEPVEMEYVQSIRKFLPIPFISFRSLKSGWNHFITQVNYSLLGLHLDYRYSWGRFPIDCAAVGTPCVGSPSLYTQKILFPRLCVPYHDIGGAVALLKKLMSDAEFFDEAVTYAQSQIERFSSEQCKMRLLNLIS</sequence>
<evidence type="ECO:0000313" key="1">
    <source>
        <dbReference type="EMBL" id="TEB05283.1"/>
    </source>
</evidence>
<evidence type="ECO:0000313" key="2">
    <source>
        <dbReference type="Proteomes" id="UP000298324"/>
    </source>
</evidence>
<name>A0A4Y7R9C1_9FIRM</name>